<dbReference type="EMBL" id="CM004390">
    <property type="protein sequence ID" value="OAY53021.1"/>
    <property type="molecule type" value="Genomic_DNA"/>
</dbReference>
<evidence type="ECO:0000313" key="2">
    <source>
        <dbReference type="EMBL" id="OAY53021.1"/>
    </source>
</evidence>
<organism evidence="2">
    <name type="scientific">Manihot esculenta</name>
    <name type="common">Cassava</name>
    <name type="synonym">Jatropha manihot</name>
    <dbReference type="NCBI Taxonomy" id="3983"/>
    <lineage>
        <taxon>Eukaryota</taxon>
        <taxon>Viridiplantae</taxon>
        <taxon>Streptophyta</taxon>
        <taxon>Embryophyta</taxon>
        <taxon>Tracheophyta</taxon>
        <taxon>Spermatophyta</taxon>
        <taxon>Magnoliopsida</taxon>
        <taxon>eudicotyledons</taxon>
        <taxon>Gunneridae</taxon>
        <taxon>Pentapetalae</taxon>
        <taxon>rosids</taxon>
        <taxon>fabids</taxon>
        <taxon>Malpighiales</taxon>
        <taxon>Euphorbiaceae</taxon>
        <taxon>Crotonoideae</taxon>
        <taxon>Manihoteae</taxon>
        <taxon>Manihot</taxon>
    </lineage>
</organism>
<proteinExistence type="predicted"/>
<protein>
    <submittedName>
        <fullName evidence="2">Uncharacterized protein</fullName>
    </submittedName>
</protein>
<gene>
    <name evidence="2" type="ORF">MANES_04G129700</name>
</gene>
<name>A0A2C9W3H7_MANES</name>
<feature type="compositionally biased region" description="Basic residues" evidence="1">
    <location>
        <begin position="57"/>
        <end position="66"/>
    </location>
</feature>
<reference evidence="2" key="1">
    <citation type="submission" date="2016-02" db="EMBL/GenBank/DDBJ databases">
        <title>WGS assembly of Manihot esculenta.</title>
        <authorList>
            <person name="Bredeson J.V."/>
            <person name="Prochnik S.E."/>
            <person name="Lyons J.B."/>
            <person name="Schmutz J."/>
            <person name="Grimwood J."/>
            <person name="Vrebalov J."/>
            <person name="Bart R.S."/>
            <person name="Amuge T."/>
            <person name="Ferguson M.E."/>
            <person name="Green R."/>
            <person name="Putnam N."/>
            <person name="Stites J."/>
            <person name="Rounsley S."/>
            <person name="Rokhsar D.S."/>
        </authorList>
    </citation>
    <scope>NUCLEOTIDE SEQUENCE [LARGE SCALE GENOMIC DNA]</scope>
    <source>
        <tissue evidence="2">Leaf</tissue>
    </source>
</reference>
<accession>A0A2C9W3H7</accession>
<sequence length="66" mass="7707">MLIFLLYYKCYKIYTPSPKCQIHMLCVFDCTVQECKGPEGLEPKHTKLNNYNSSMKQGKKNCKTKP</sequence>
<dbReference type="AlphaFoldDB" id="A0A2C9W3H7"/>
<evidence type="ECO:0000256" key="1">
    <source>
        <dbReference type="SAM" id="MobiDB-lite"/>
    </source>
</evidence>
<feature type="region of interest" description="Disordered" evidence="1">
    <location>
        <begin position="46"/>
        <end position="66"/>
    </location>
</feature>